<reference evidence="3" key="2">
    <citation type="submission" date="2015-01" db="EMBL/GenBank/DDBJ databases">
        <title>Evolutionary Origins and Diversification of the Mycorrhizal Mutualists.</title>
        <authorList>
            <consortium name="DOE Joint Genome Institute"/>
            <consortium name="Mycorrhizal Genomics Consortium"/>
            <person name="Kohler A."/>
            <person name="Kuo A."/>
            <person name="Nagy L.G."/>
            <person name="Floudas D."/>
            <person name="Copeland A."/>
            <person name="Barry K.W."/>
            <person name="Cichocki N."/>
            <person name="Veneault-Fourrey C."/>
            <person name="LaButti K."/>
            <person name="Lindquist E.A."/>
            <person name="Lipzen A."/>
            <person name="Lundell T."/>
            <person name="Morin E."/>
            <person name="Murat C."/>
            <person name="Riley R."/>
            <person name="Ohm R."/>
            <person name="Sun H."/>
            <person name="Tunlid A."/>
            <person name="Henrissat B."/>
            <person name="Grigoriev I.V."/>
            <person name="Hibbett D.S."/>
            <person name="Martin F."/>
        </authorList>
    </citation>
    <scope>NUCLEOTIDE SEQUENCE [LARGE SCALE GENOMIC DNA]</scope>
    <source>
        <strain evidence="3">Foug A</strain>
    </source>
</reference>
<evidence type="ECO:0000313" key="3">
    <source>
        <dbReference type="Proteomes" id="UP000053989"/>
    </source>
</evidence>
<evidence type="ECO:0000313" key="2">
    <source>
        <dbReference type="EMBL" id="KIM51355.1"/>
    </source>
</evidence>
<dbReference type="AlphaFoldDB" id="A0A0C3CRX4"/>
<keyword evidence="3" id="KW-1185">Reference proteome</keyword>
<dbReference type="EMBL" id="KN822263">
    <property type="protein sequence ID" value="KIM51355.1"/>
    <property type="molecule type" value="Genomic_DNA"/>
</dbReference>
<dbReference type="HOGENOM" id="CLU_2795443_0_0_1"/>
<feature type="region of interest" description="Disordered" evidence="1">
    <location>
        <begin position="1"/>
        <end position="24"/>
    </location>
</feature>
<evidence type="ECO:0000256" key="1">
    <source>
        <dbReference type="SAM" id="MobiDB-lite"/>
    </source>
</evidence>
<sequence>MSLASGDKGAGESRFPIPKTKGRRCDTGCQEQFSEQDCERCIVPSNARRILSLTDTCEERILWSIVLI</sequence>
<name>A0A0C3CRX4_9AGAM</name>
<accession>A0A0C3CRX4</accession>
<organism evidence="2 3">
    <name type="scientific">Scleroderma citrinum Foug A</name>
    <dbReference type="NCBI Taxonomy" id="1036808"/>
    <lineage>
        <taxon>Eukaryota</taxon>
        <taxon>Fungi</taxon>
        <taxon>Dikarya</taxon>
        <taxon>Basidiomycota</taxon>
        <taxon>Agaricomycotina</taxon>
        <taxon>Agaricomycetes</taxon>
        <taxon>Agaricomycetidae</taxon>
        <taxon>Boletales</taxon>
        <taxon>Sclerodermatineae</taxon>
        <taxon>Sclerodermataceae</taxon>
        <taxon>Scleroderma</taxon>
    </lineage>
</organism>
<dbReference type="Proteomes" id="UP000053989">
    <property type="component" value="Unassembled WGS sequence"/>
</dbReference>
<reference evidence="2 3" key="1">
    <citation type="submission" date="2014-04" db="EMBL/GenBank/DDBJ databases">
        <authorList>
            <consortium name="DOE Joint Genome Institute"/>
            <person name="Kuo A."/>
            <person name="Kohler A."/>
            <person name="Nagy L.G."/>
            <person name="Floudas D."/>
            <person name="Copeland A."/>
            <person name="Barry K.W."/>
            <person name="Cichocki N."/>
            <person name="Veneault-Fourrey C."/>
            <person name="LaButti K."/>
            <person name="Lindquist E.A."/>
            <person name="Lipzen A."/>
            <person name="Lundell T."/>
            <person name="Morin E."/>
            <person name="Murat C."/>
            <person name="Sun H."/>
            <person name="Tunlid A."/>
            <person name="Henrissat B."/>
            <person name="Grigoriev I.V."/>
            <person name="Hibbett D.S."/>
            <person name="Martin F."/>
            <person name="Nordberg H.P."/>
            <person name="Cantor M.N."/>
            <person name="Hua S.X."/>
        </authorList>
    </citation>
    <scope>NUCLEOTIDE SEQUENCE [LARGE SCALE GENOMIC DNA]</scope>
    <source>
        <strain evidence="2 3">Foug A</strain>
    </source>
</reference>
<gene>
    <name evidence="2" type="ORF">SCLCIDRAFT_1224574</name>
</gene>
<dbReference type="InParanoid" id="A0A0C3CRX4"/>
<proteinExistence type="predicted"/>
<protein>
    <submittedName>
        <fullName evidence="2">Uncharacterized protein</fullName>
    </submittedName>
</protein>